<accession>F9XRK2</accession>
<proteinExistence type="predicted"/>
<organism evidence="1 2">
    <name type="scientific">Zymoseptoria tritici (strain CBS 115943 / IPO323)</name>
    <name type="common">Speckled leaf blotch fungus</name>
    <name type="synonym">Septoria tritici</name>
    <dbReference type="NCBI Taxonomy" id="336722"/>
    <lineage>
        <taxon>Eukaryota</taxon>
        <taxon>Fungi</taxon>
        <taxon>Dikarya</taxon>
        <taxon>Ascomycota</taxon>
        <taxon>Pezizomycotina</taxon>
        <taxon>Dothideomycetes</taxon>
        <taxon>Dothideomycetidae</taxon>
        <taxon>Mycosphaerellales</taxon>
        <taxon>Mycosphaerellaceae</taxon>
        <taxon>Zymoseptoria</taxon>
    </lineage>
</organism>
<dbReference type="AlphaFoldDB" id="F9XRK2"/>
<dbReference type="InParanoid" id="F9XRK2"/>
<evidence type="ECO:0000313" key="2">
    <source>
        <dbReference type="Proteomes" id="UP000008062"/>
    </source>
</evidence>
<keyword evidence="2" id="KW-1185">Reference proteome</keyword>
<dbReference type="KEGG" id="ztr:MYCGRDRAFT_97848"/>
<sequence>MSLHNIGISGSAAFELMRPHSSAHDFDIDFYVAPNLHCIAGAITSLETSLSRWRRELLQESSDTPSAAVTDFLTRLKSLDDEFGGIGFEKEIITVPVGRGAVVLANRIDSGCDFLTWMRVLRGRCESLEKIVQLIFAPNYSLLAHICRFHSSLAQVLLTLTDAVHLYEELISTNTAYS</sequence>
<dbReference type="GeneID" id="13399676"/>
<dbReference type="EMBL" id="CM001212">
    <property type="protein sequence ID" value="EGP82150.1"/>
    <property type="molecule type" value="Genomic_DNA"/>
</dbReference>
<gene>
    <name evidence="1" type="ORF">MYCGRDRAFT_97848</name>
</gene>
<dbReference type="RefSeq" id="XP_003847174.1">
    <property type="nucleotide sequence ID" value="XM_003847126.1"/>
</dbReference>
<name>F9XRK2_ZYMTI</name>
<protein>
    <submittedName>
        <fullName evidence="1">Uncharacterized protein</fullName>
    </submittedName>
</protein>
<evidence type="ECO:0000313" key="1">
    <source>
        <dbReference type="EMBL" id="EGP82150.1"/>
    </source>
</evidence>
<dbReference type="Proteomes" id="UP000008062">
    <property type="component" value="Chromosome 17"/>
</dbReference>
<dbReference type="HOGENOM" id="CLU_1511787_0_0_1"/>
<dbReference type="VEuPathDB" id="FungiDB:ZTRI_17.86"/>
<reference evidence="1 2" key="1">
    <citation type="journal article" date="2011" name="PLoS Genet.">
        <title>Finished genome of the fungal wheat pathogen Mycosphaerella graminicola reveals dispensome structure, chromosome plasticity, and stealth pathogenesis.</title>
        <authorList>
            <person name="Goodwin S.B."/>
            <person name="Ben M'barek S."/>
            <person name="Dhillon B."/>
            <person name="Wittenberg A.H.J."/>
            <person name="Crane C.F."/>
            <person name="Hane J.K."/>
            <person name="Foster A.J."/>
            <person name="Van der Lee T.A.J."/>
            <person name="Grimwood J."/>
            <person name="Aerts A."/>
            <person name="Antoniw J."/>
            <person name="Bailey A."/>
            <person name="Bluhm B."/>
            <person name="Bowler J."/>
            <person name="Bristow J."/>
            <person name="van der Burgt A."/>
            <person name="Canto-Canche B."/>
            <person name="Churchill A.C.L."/>
            <person name="Conde-Ferraez L."/>
            <person name="Cools H.J."/>
            <person name="Coutinho P.M."/>
            <person name="Csukai M."/>
            <person name="Dehal P."/>
            <person name="De Wit P."/>
            <person name="Donzelli B."/>
            <person name="van de Geest H.C."/>
            <person name="van Ham R.C.H.J."/>
            <person name="Hammond-Kosack K.E."/>
            <person name="Henrissat B."/>
            <person name="Kilian A."/>
            <person name="Kobayashi A.K."/>
            <person name="Koopmann E."/>
            <person name="Kourmpetis Y."/>
            <person name="Kuzniar A."/>
            <person name="Lindquist E."/>
            <person name="Lombard V."/>
            <person name="Maliepaard C."/>
            <person name="Martins N."/>
            <person name="Mehrabi R."/>
            <person name="Nap J.P.H."/>
            <person name="Ponomarenko A."/>
            <person name="Rudd J.J."/>
            <person name="Salamov A."/>
            <person name="Schmutz J."/>
            <person name="Schouten H.J."/>
            <person name="Shapiro H."/>
            <person name="Stergiopoulos I."/>
            <person name="Torriani S.F.F."/>
            <person name="Tu H."/>
            <person name="de Vries R.P."/>
            <person name="Waalwijk C."/>
            <person name="Ware S.B."/>
            <person name="Wiebenga A."/>
            <person name="Zwiers L.-H."/>
            <person name="Oliver R.P."/>
            <person name="Grigoriev I.V."/>
            <person name="Kema G.H.J."/>
        </authorList>
    </citation>
    <scope>NUCLEOTIDE SEQUENCE [LARGE SCALE GENOMIC DNA]</scope>
    <source>
        <strain evidence="2">CBS 115943 / IPO323</strain>
    </source>
</reference>